<dbReference type="Gene3D" id="3.20.20.70">
    <property type="entry name" value="Aldolase class I"/>
    <property type="match status" value="1"/>
</dbReference>
<dbReference type="SMART" id="SM00858">
    <property type="entry name" value="SAF"/>
    <property type="match status" value="1"/>
</dbReference>
<proteinExistence type="predicted"/>
<dbReference type="InterPro" id="IPR057736">
    <property type="entry name" value="SAF_PseI/NeuA/NeuB"/>
</dbReference>
<dbReference type="KEGG" id="smul:SMUL_3176"/>
<feature type="domain" description="AFP-like" evidence="2">
    <location>
        <begin position="289"/>
        <end position="347"/>
    </location>
</feature>
<sequence length="347" mass="38610">MKIADFDFKSTKTFIIAELSANHNGSLQTAIETIKAAKKAGADAIKLQTYRADTITLDCDRDEFIIQGGTLWDSAKLYDLYQKAYTPWEWHATLFRTAKEEGLICFSSPFDETAVDFLRQFDPPAYKIASFEITDHALIRTCAKEHKPMIISTGTAYVEEIEEAVAICKQENNEEIILLQCTSSYPAPLEHAHLKTIPDLANRFGVIAGLSDHTLGMSAPIAAVALGARVIEKHFILDRSIGGADAAFSLDMEAFSAMSNAVRETELLLGDVHYEMDAFKLKNRRFNRSLYVSAPIRKGEMLTRDNIKSVRPCNGLHPRHLHEILGKKAACDLAFGTPLRLEDVIVS</sequence>
<dbReference type="EC" id="2.5.1.97" evidence="1"/>
<dbReference type="InterPro" id="IPR006190">
    <property type="entry name" value="SAF_AFP_Neu5Ac"/>
</dbReference>
<dbReference type="CDD" id="cd11615">
    <property type="entry name" value="SAF_NeuB_like"/>
    <property type="match status" value="1"/>
</dbReference>
<dbReference type="InterPro" id="IPR013974">
    <property type="entry name" value="SAF"/>
</dbReference>
<evidence type="ECO:0000256" key="1">
    <source>
        <dbReference type="NCBIfam" id="TIGR03586"/>
    </source>
</evidence>
<dbReference type="Pfam" id="PF03102">
    <property type="entry name" value="NeuB"/>
    <property type="match status" value="1"/>
</dbReference>
<evidence type="ECO:0000313" key="3">
    <source>
        <dbReference type="EMBL" id="AHJ14402.1"/>
    </source>
</evidence>
<dbReference type="PANTHER" id="PTHR42966">
    <property type="entry name" value="N-ACETYLNEURAMINATE SYNTHASE"/>
    <property type="match status" value="1"/>
</dbReference>
<gene>
    <name evidence="3" type="primary">pseI</name>
    <name evidence="3" type="ORF">SMUL_3176</name>
</gene>
<evidence type="ECO:0000259" key="2">
    <source>
        <dbReference type="PROSITE" id="PS50844"/>
    </source>
</evidence>
<dbReference type="Gene3D" id="3.90.1210.10">
    <property type="entry name" value="Antifreeze-like/N-acetylneuraminic acid synthase C-terminal domain"/>
    <property type="match status" value="1"/>
</dbReference>
<dbReference type="InterPro" id="IPR013132">
    <property type="entry name" value="PseI/NeuA/B-like_N"/>
</dbReference>
<dbReference type="InterPro" id="IPR020030">
    <property type="entry name" value="Pseudaminic_synth_PseI"/>
</dbReference>
<dbReference type="EMBL" id="CP007201">
    <property type="protein sequence ID" value="AHJ14402.1"/>
    <property type="molecule type" value="Genomic_DNA"/>
</dbReference>
<dbReference type="Pfam" id="PF08666">
    <property type="entry name" value="SAF"/>
    <property type="match status" value="1"/>
</dbReference>
<organism evidence="3 4">
    <name type="scientific">Sulfurospirillum multivorans (strain DM 12446 / JCM 15788 / NBRC 109480)</name>
    <dbReference type="NCBI Taxonomy" id="1150621"/>
    <lineage>
        <taxon>Bacteria</taxon>
        <taxon>Pseudomonadati</taxon>
        <taxon>Campylobacterota</taxon>
        <taxon>Epsilonproteobacteria</taxon>
        <taxon>Campylobacterales</taxon>
        <taxon>Sulfurospirillaceae</taxon>
        <taxon>Sulfurospirillum</taxon>
    </lineage>
</organism>
<dbReference type="Proteomes" id="UP000019322">
    <property type="component" value="Chromosome"/>
</dbReference>
<dbReference type="NCBIfam" id="TIGR03586">
    <property type="entry name" value="PseI"/>
    <property type="match status" value="1"/>
</dbReference>
<dbReference type="AlphaFoldDB" id="A0AA86AR23"/>
<evidence type="ECO:0000313" key="4">
    <source>
        <dbReference type="Proteomes" id="UP000019322"/>
    </source>
</evidence>
<dbReference type="InterPro" id="IPR036732">
    <property type="entry name" value="AFP_Neu5c_C_sf"/>
</dbReference>
<dbReference type="InterPro" id="IPR051690">
    <property type="entry name" value="PseI-like"/>
</dbReference>
<dbReference type="GO" id="GO:0047444">
    <property type="term" value="F:N-acylneuraminate-9-phosphate synthase activity"/>
    <property type="evidence" value="ECO:0007669"/>
    <property type="project" value="TreeGrafter"/>
</dbReference>
<keyword evidence="3" id="KW-0808">Transferase</keyword>
<reference evidence="3 4" key="1">
    <citation type="journal article" date="2014" name="Environ. Microbiol.">
        <title>Insights into organohalide respiration and the versatile catabolism of Sulfurospirillum multivorans gained from comparative genomics and physiological studies.</title>
        <authorList>
            <person name="Goris T."/>
            <person name="Schubert T."/>
            <person name="Gadkari J."/>
            <person name="Wubet T."/>
            <person name="Tarkka M."/>
            <person name="Buscot F."/>
            <person name="Adrian L."/>
            <person name="Diekert G."/>
        </authorList>
    </citation>
    <scope>NUCLEOTIDE SEQUENCE [LARGE SCALE GENOMIC DNA]</scope>
    <source>
        <strain evidence="4">DM 12446 / JCM 15788 / NBRC 109480</strain>
    </source>
</reference>
<dbReference type="SUPFAM" id="SSF51269">
    <property type="entry name" value="AFP III-like domain"/>
    <property type="match status" value="1"/>
</dbReference>
<dbReference type="PANTHER" id="PTHR42966:SF2">
    <property type="entry name" value="PSEUDAMINIC ACID SYNTHASE"/>
    <property type="match status" value="1"/>
</dbReference>
<protein>
    <recommendedName>
        <fullName evidence="1">Pseudaminic acid synthase</fullName>
        <ecNumber evidence="1">2.5.1.97</ecNumber>
    </recommendedName>
</protein>
<dbReference type="SUPFAM" id="SSF51569">
    <property type="entry name" value="Aldolase"/>
    <property type="match status" value="1"/>
</dbReference>
<accession>A0AA86AR23</accession>
<dbReference type="InterPro" id="IPR013785">
    <property type="entry name" value="Aldolase_TIM"/>
</dbReference>
<name>A0AA86AR23_SULMK</name>
<dbReference type="PROSITE" id="PS50844">
    <property type="entry name" value="AFP_LIKE"/>
    <property type="match status" value="1"/>
</dbReference>
<dbReference type="RefSeq" id="WP_025346228.1">
    <property type="nucleotide sequence ID" value="NZ_CP007201.1"/>
</dbReference>
<dbReference type="GO" id="GO:0016051">
    <property type="term" value="P:carbohydrate biosynthetic process"/>
    <property type="evidence" value="ECO:0007669"/>
    <property type="project" value="InterPro"/>
</dbReference>